<dbReference type="RefSeq" id="WP_091233714.1">
    <property type="nucleotide sequence ID" value="NZ_FMKA01000011.1"/>
</dbReference>
<dbReference type="AlphaFoldDB" id="A0A1D3TU28"/>
<sequence length="60" mass="7103">MVEYKGLFIDTEFSSKRHPKECWRASIGREQSYSDHELGAVEQLMERLDGMEDYQELFEG</sequence>
<reference evidence="1 2" key="1">
    <citation type="submission" date="2016-09" db="EMBL/GenBank/DDBJ databases">
        <authorList>
            <person name="Capua I."/>
            <person name="De Benedictis P."/>
            <person name="Joannis T."/>
            <person name="Lombin L.H."/>
            <person name="Cattoli G."/>
        </authorList>
    </citation>
    <scope>NUCLEOTIDE SEQUENCE [LARGE SCALE GENOMIC DNA]</scope>
    <source>
        <strain evidence="1 2">GluBS11</strain>
    </source>
</reference>
<accession>A0A1D3TU28</accession>
<organism evidence="1 2">
    <name type="scientific">Anaerobium acetethylicum</name>
    <dbReference type="NCBI Taxonomy" id="1619234"/>
    <lineage>
        <taxon>Bacteria</taxon>
        <taxon>Bacillati</taxon>
        <taxon>Bacillota</taxon>
        <taxon>Clostridia</taxon>
        <taxon>Lachnospirales</taxon>
        <taxon>Lachnospiraceae</taxon>
        <taxon>Anaerobium</taxon>
    </lineage>
</organism>
<dbReference type="EMBL" id="FMKA01000011">
    <property type="protein sequence ID" value="SCP97521.1"/>
    <property type="molecule type" value="Genomic_DNA"/>
</dbReference>
<name>A0A1D3TU28_9FIRM</name>
<evidence type="ECO:0000313" key="2">
    <source>
        <dbReference type="Proteomes" id="UP000199315"/>
    </source>
</evidence>
<proteinExistence type="predicted"/>
<keyword evidence="2" id="KW-1185">Reference proteome</keyword>
<evidence type="ECO:0008006" key="3">
    <source>
        <dbReference type="Google" id="ProtNLM"/>
    </source>
</evidence>
<protein>
    <recommendedName>
        <fullName evidence="3">Exonuclease</fullName>
    </recommendedName>
</protein>
<evidence type="ECO:0000313" key="1">
    <source>
        <dbReference type="EMBL" id="SCP97521.1"/>
    </source>
</evidence>
<dbReference type="Proteomes" id="UP000199315">
    <property type="component" value="Unassembled WGS sequence"/>
</dbReference>
<gene>
    <name evidence="1" type="ORF">SAMN05421730_101151</name>
</gene>